<dbReference type="AlphaFoldDB" id="A0A443HNN8"/>
<sequence length="383" mass="44749">MDPFDRLPWFVIRDILCLLPDLPTLHRLHDASPAIAAFLRHENGLFSQIVETIISQEREFGLLPQVQALLRILVFIWWRTFPSESNSELKSETNPLPSSYKDFFEHIRSTVQATLKDGEWFEPWDLGPSYADAPLPKSTPSIILCRLLAFSSRFRQIIHVYFHEMIARCMALKPGYDPDDLPFMDIKPDKRCSRLPVKPHMPRDIGPPSWIEEQRLLRCFIRIFLFLELQHAIRTRGLYTTEKAALSVQEDSVDSFWDKIMDIPGERYQMNSLIVWLVREAGSVDSIEHWMISASVSETPIYCCPNLRPLTPIQLKWRETKLYKLVQYIPFCHHSYYCILPNFPNNGYPEHSVLYPLGVFFWDGIRVEALGFLRENHNLTLEA</sequence>
<evidence type="ECO:0008006" key="3">
    <source>
        <dbReference type="Google" id="ProtNLM"/>
    </source>
</evidence>
<dbReference type="Proteomes" id="UP000283841">
    <property type="component" value="Unassembled WGS sequence"/>
</dbReference>
<evidence type="ECO:0000313" key="2">
    <source>
        <dbReference type="Proteomes" id="UP000283841"/>
    </source>
</evidence>
<dbReference type="STRING" id="264951.A0A443HNN8"/>
<organism evidence="1 2">
    <name type="scientific">Byssochlamys spectabilis</name>
    <name type="common">Paecilomyces variotii</name>
    <dbReference type="NCBI Taxonomy" id="264951"/>
    <lineage>
        <taxon>Eukaryota</taxon>
        <taxon>Fungi</taxon>
        <taxon>Dikarya</taxon>
        <taxon>Ascomycota</taxon>
        <taxon>Pezizomycotina</taxon>
        <taxon>Eurotiomycetes</taxon>
        <taxon>Eurotiomycetidae</taxon>
        <taxon>Eurotiales</taxon>
        <taxon>Thermoascaceae</taxon>
        <taxon>Paecilomyces</taxon>
    </lineage>
</organism>
<dbReference type="VEuPathDB" id="FungiDB:C8Q69DRAFT_476285"/>
<keyword evidence="2" id="KW-1185">Reference proteome</keyword>
<evidence type="ECO:0000313" key="1">
    <source>
        <dbReference type="EMBL" id="RWQ93419.1"/>
    </source>
</evidence>
<protein>
    <recommendedName>
        <fullName evidence="3">F-box domain-containing protein</fullName>
    </recommendedName>
</protein>
<accession>A0A443HNN8</accession>
<reference evidence="1 2" key="1">
    <citation type="journal article" date="2018" name="Front. Microbiol.">
        <title>Genomic and genetic insights into a cosmopolitan fungus, Paecilomyces variotii (Eurotiales).</title>
        <authorList>
            <person name="Urquhart A.S."/>
            <person name="Mondo S.J."/>
            <person name="Makela M.R."/>
            <person name="Hane J.K."/>
            <person name="Wiebenga A."/>
            <person name="He G."/>
            <person name="Mihaltcheva S."/>
            <person name="Pangilinan J."/>
            <person name="Lipzen A."/>
            <person name="Barry K."/>
            <person name="de Vries R.P."/>
            <person name="Grigoriev I.V."/>
            <person name="Idnurm A."/>
        </authorList>
    </citation>
    <scope>NUCLEOTIDE SEQUENCE [LARGE SCALE GENOMIC DNA]</scope>
    <source>
        <strain evidence="1 2">CBS 101075</strain>
    </source>
</reference>
<proteinExistence type="predicted"/>
<dbReference type="RefSeq" id="XP_028483064.1">
    <property type="nucleotide sequence ID" value="XM_028631255.1"/>
</dbReference>
<dbReference type="EMBL" id="RCNU01000010">
    <property type="protein sequence ID" value="RWQ93419.1"/>
    <property type="molecule type" value="Genomic_DNA"/>
</dbReference>
<comment type="caution">
    <text evidence="1">The sequence shown here is derived from an EMBL/GenBank/DDBJ whole genome shotgun (WGS) entry which is preliminary data.</text>
</comment>
<name>A0A443HNN8_BYSSP</name>
<dbReference type="GeneID" id="39600532"/>
<gene>
    <name evidence="1" type="ORF">C8Q69DRAFT_476285</name>
</gene>